<evidence type="ECO:0000259" key="5">
    <source>
        <dbReference type="Pfam" id="PF00710"/>
    </source>
</evidence>
<dbReference type="GO" id="GO:0006528">
    <property type="term" value="P:asparagine metabolic process"/>
    <property type="evidence" value="ECO:0007669"/>
    <property type="project" value="InterPro"/>
</dbReference>
<dbReference type="SMART" id="SM00870">
    <property type="entry name" value="Asparaginase"/>
    <property type="match status" value="1"/>
</dbReference>
<feature type="binding site" evidence="4">
    <location>
        <position position="59"/>
    </location>
    <ligand>
        <name>substrate</name>
    </ligand>
</feature>
<dbReference type="PIRSF" id="PIRSF001220">
    <property type="entry name" value="L-ASNase_gatD"/>
    <property type="match status" value="1"/>
</dbReference>
<proteinExistence type="inferred from homology"/>
<dbReference type="InterPro" id="IPR036152">
    <property type="entry name" value="Asp/glu_Ase-like_sf"/>
</dbReference>
<dbReference type="PANTHER" id="PTHR11707">
    <property type="entry name" value="L-ASPARAGINASE"/>
    <property type="match status" value="1"/>
</dbReference>
<dbReference type="SUPFAM" id="SSF53774">
    <property type="entry name" value="Glutaminase/Asparaginase"/>
    <property type="match status" value="1"/>
</dbReference>
<evidence type="ECO:0000313" key="7">
    <source>
        <dbReference type="EMBL" id="GAB95651.1"/>
    </source>
</evidence>
<comment type="caution">
    <text evidence="7">The sequence shown here is derived from an EMBL/GenBank/DDBJ whole genome shotgun (WGS) entry which is preliminary data.</text>
</comment>
<dbReference type="InterPro" id="IPR027474">
    <property type="entry name" value="L-asparaginase_N"/>
</dbReference>
<sequence>MTARVLLLTLGGTIASVPSDAGSGGGAVPSLTGADLVAAVPELSQVADLDVRSLLQKPSCDLTPDDLRQVAATIAQAAEPSQGPEFDGATCDGVVVVQGTDTIEESAYLLDLLADRPIAVVVTGAMRTPSSPGADGPANLLSAVRVAADPAARGLGVLVVLADEIHAAAHVAKSHSSAPHAFTSPGVGPIGRVVEGRVRIWAYPVRSDPPIPVPADAVWPSVPILRVAQGTAAAEVEALATIADGLVVEGVGGGHVPSPLVPMLAAIAATKPVVLASRTGAGGTLEATYGYPGSELDLLGRALISAGPRNALQARLWLAAHLAAGADLPS</sequence>
<dbReference type="Proteomes" id="UP000008366">
    <property type="component" value="Unassembled WGS sequence"/>
</dbReference>
<evidence type="ECO:0000313" key="8">
    <source>
        <dbReference type="Proteomes" id="UP000008366"/>
    </source>
</evidence>
<accession>K6WPA0</accession>
<dbReference type="PANTHER" id="PTHR11707:SF28">
    <property type="entry name" value="60 KDA LYSOPHOSPHOLIPASE"/>
    <property type="match status" value="1"/>
</dbReference>
<feature type="domain" description="L-asparaginase N-terminal" evidence="5">
    <location>
        <begin position="4"/>
        <end position="200"/>
    </location>
</feature>
<dbReference type="PRINTS" id="PR00139">
    <property type="entry name" value="ASNGLNASE"/>
</dbReference>
<dbReference type="SFLD" id="SFLDS00057">
    <property type="entry name" value="Glutaminase/Asparaginase"/>
    <property type="match status" value="1"/>
</dbReference>
<protein>
    <submittedName>
        <fullName evidence="7">Putative L-asparaginase</fullName>
    </submittedName>
</protein>
<feature type="active site" description="O-isoaspartyl threonine intermediate" evidence="3">
    <location>
        <position position="13"/>
    </location>
</feature>
<dbReference type="EMBL" id="BAHD01000024">
    <property type="protein sequence ID" value="GAB95651.1"/>
    <property type="molecule type" value="Genomic_DNA"/>
</dbReference>
<dbReference type="STRING" id="1184609.KILIM_024_00620"/>
<dbReference type="InterPro" id="IPR004550">
    <property type="entry name" value="AsnASE_II"/>
</dbReference>
<evidence type="ECO:0000256" key="4">
    <source>
        <dbReference type="PIRSR" id="PIRSR001220-2"/>
    </source>
</evidence>
<dbReference type="Gene3D" id="3.40.50.1170">
    <property type="entry name" value="L-asparaginase, N-terminal domain"/>
    <property type="match status" value="1"/>
</dbReference>
<evidence type="ECO:0000256" key="3">
    <source>
        <dbReference type="PIRSR" id="PIRSR001220-1"/>
    </source>
</evidence>
<dbReference type="OrthoDB" id="9788068at2"/>
<gene>
    <name evidence="7" type="ORF">KILIM_024_00620</name>
</gene>
<organism evidence="7 8">
    <name type="scientific">Kineosphaera limosa NBRC 100340</name>
    <dbReference type="NCBI Taxonomy" id="1184609"/>
    <lineage>
        <taxon>Bacteria</taxon>
        <taxon>Bacillati</taxon>
        <taxon>Actinomycetota</taxon>
        <taxon>Actinomycetes</taxon>
        <taxon>Micrococcales</taxon>
        <taxon>Dermatophilaceae</taxon>
        <taxon>Kineosphaera</taxon>
    </lineage>
</organism>
<dbReference type="Pfam" id="PF17763">
    <property type="entry name" value="Asparaginase_C"/>
    <property type="match status" value="1"/>
</dbReference>
<feature type="domain" description="Asparaginase/glutaminase C-terminal" evidence="6">
    <location>
        <begin position="222"/>
        <end position="327"/>
    </location>
</feature>
<reference evidence="7 8" key="1">
    <citation type="submission" date="2012-08" db="EMBL/GenBank/DDBJ databases">
        <title>Whole genome shotgun sequence of Kineosphaera limosa NBRC 100340.</title>
        <authorList>
            <person name="Yoshida I."/>
            <person name="Isaki S."/>
            <person name="Hosoyama A."/>
            <person name="Tsuchikane K."/>
            <person name="Katsumata H."/>
            <person name="Ando Y."/>
            <person name="Ohji S."/>
            <person name="Hamada M."/>
            <person name="Tamura T."/>
            <person name="Yamazoe A."/>
            <person name="Yamazaki S."/>
            <person name="Fujita N."/>
        </authorList>
    </citation>
    <scope>NUCLEOTIDE SEQUENCE [LARGE SCALE GENOMIC DNA]</scope>
    <source>
        <strain evidence="7 8">NBRC 100340</strain>
    </source>
</reference>
<evidence type="ECO:0000256" key="1">
    <source>
        <dbReference type="ARBA" id="ARBA00010518"/>
    </source>
</evidence>
<dbReference type="PIRSF" id="PIRSF500176">
    <property type="entry name" value="L_ASNase"/>
    <property type="match status" value="1"/>
</dbReference>
<dbReference type="Gene3D" id="3.40.50.40">
    <property type="match status" value="1"/>
</dbReference>
<comment type="similarity">
    <text evidence="1">Belongs to the asparaginase 1 family.</text>
</comment>
<dbReference type="GO" id="GO:0004067">
    <property type="term" value="F:asparaginase activity"/>
    <property type="evidence" value="ECO:0007669"/>
    <property type="project" value="UniProtKB-UniRule"/>
</dbReference>
<dbReference type="InterPro" id="IPR027473">
    <property type="entry name" value="L-asparaginase_C"/>
</dbReference>
<keyword evidence="2" id="KW-0378">Hydrolase</keyword>
<dbReference type="InterPro" id="IPR037152">
    <property type="entry name" value="L-asparaginase_N_sf"/>
</dbReference>
<evidence type="ECO:0000256" key="2">
    <source>
        <dbReference type="ARBA" id="ARBA00022801"/>
    </source>
</evidence>
<name>K6WPA0_9MICO</name>
<dbReference type="CDD" id="cd08964">
    <property type="entry name" value="L-asparaginase_II"/>
    <property type="match status" value="1"/>
</dbReference>
<dbReference type="InterPro" id="IPR040919">
    <property type="entry name" value="Asparaginase_C"/>
</dbReference>
<evidence type="ECO:0000259" key="6">
    <source>
        <dbReference type="Pfam" id="PF17763"/>
    </source>
</evidence>
<keyword evidence="8" id="KW-1185">Reference proteome</keyword>
<dbReference type="FunFam" id="3.40.50.1170:FF:000001">
    <property type="entry name" value="L-asparaginase 2"/>
    <property type="match status" value="1"/>
</dbReference>
<dbReference type="PROSITE" id="PS51732">
    <property type="entry name" value="ASN_GLN_ASE_3"/>
    <property type="match status" value="1"/>
</dbReference>
<dbReference type="AlphaFoldDB" id="K6WPA0"/>
<dbReference type="InterPro" id="IPR006034">
    <property type="entry name" value="Asparaginase/glutaminase-like"/>
</dbReference>
<dbReference type="Pfam" id="PF00710">
    <property type="entry name" value="Asparaginase"/>
    <property type="match status" value="1"/>
</dbReference>
<dbReference type="RefSeq" id="WP_006592183.1">
    <property type="nucleotide sequence ID" value="NZ_BAHD01000024.1"/>
</dbReference>
<feature type="binding site" evidence="4">
    <location>
        <begin position="100"/>
        <end position="101"/>
    </location>
    <ligand>
        <name>substrate</name>
    </ligand>
</feature>
<dbReference type="eggNOG" id="COG0252">
    <property type="taxonomic scope" value="Bacteria"/>
</dbReference>